<organism evidence="7 8">
    <name type="scientific">Kibdelosporangium aridum</name>
    <dbReference type="NCBI Taxonomy" id="2030"/>
    <lineage>
        <taxon>Bacteria</taxon>
        <taxon>Bacillati</taxon>
        <taxon>Actinomycetota</taxon>
        <taxon>Actinomycetes</taxon>
        <taxon>Pseudonocardiales</taxon>
        <taxon>Pseudonocardiaceae</taxon>
        <taxon>Kibdelosporangium</taxon>
    </lineage>
</organism>
<dbReference type="CDD" id="cd07067">
    <property type="entry name" value="HP_PGM_like"/>
    <property type="match status" value="1"/>
</dbReference>
<dbReference type="PROSITE" id="PS00893">
    <property type="entry name" value="NUDIX_BOX"/>
    <property type="match status" value="1"/>
</dbReference>
<gene>
    <name evidence="7" type="ORF">SAMN05661093_06671</name>
</gene>
<comment type="similarity">
    <text evidence="2 5">Belongs to the Nudix hydrolase family.</text>
</comment>
<dbReference type="SMART" id="SM00855">
    <property type="entry name" value="PGAM"/>
    <property type="match status" value="1"/>
</dbReference>
<reference evidence="7 8" key="1">
    <citation type="submission" date="2017-04" db="EMBL/GenBank/DDBJ databases">
        <authorList>
            <person name="Afonso C.L."/>
            <person name="Miller P.J."/>
            <person name="Scott M.A."/>
            <person name="Spackman E."/>
            <person name="Goraichik I."/>
            <person name="Dimitrov K.M."/>
            <person name="Suarez D.L."/>
            <person name="Swayne D.E."/>
        </authorList>
    </citation>
    <scope>NUCLEOTIDE SEQUENCE [LARGE SCALE GENOMIC DNA]</scope>
    <source>
        <strain evidence="7 8">DSM 43828</strain>
    </source>
</reference>
<comment type="cofactor">
    <cofactor evidence="1">
        <name>Mg(2+)</name>
        <dbReference type="ChEBI" id="CHEBI:18420"/>
    </cofactor>
</comment>
<dbReference type="PROSITE" id="PS51462">
    <property type="entry name" value="NUDIX"/>
    <property type="match status" value="1"/>
</dbReference>
<keyword evidence="8" id="KW-1185">Reference proteome</keyword>
<evidence type="ECO:0000256" key="2">
    <source>
        <dbReference type="ARBA" id="ARBA00005582"/>
    </source>
</evidence>
<evidence type="ECO:0000313" key="8">
    <source>
        <dbReference type="Proteomes" id="UP000192674"/>
    </source>
</evidence>
<dbReference type="InterPro" id="IPR020476">
    <property type="entry name" value="Nudix_hydrolase"/>
</dbReference>
<sequence>MGQRADVSHRSIAAAGAVAWQEDGTVAVVHRPRYDDWTLPKGKVDAGETVPHAAVRELAEETGFRVVLSRHLNTIRYSVQGSAKRVDYFAAKAVGGSFEPNEEVDELRWLPVDKAREILTYPQDADVLTEFTRLPAVTATVLLVRHAKAGKREGWTGPDIERPLSPAGRRQAAALRELLPLFGANRMYSAPPARCVQTIAGLAEDLGRTVEVEPSLGEQEYSSAPDATLRRLREIASSEGIPVVSSQGGVIPGLISACAKESGLDLPEVRAKKGSVWLLTFVHAGLRLAAADYYPSPLPKP</sequence>
<dbReference type="AlphaFoldDB" id="A0A1W2FFY6"/>
<dbReference type="Gene3D" id="3.40.50.1240">
    <property type="entry name" value="Phosphoglycerate mutase-like"/>
    <property type="match status" value="1"/>
</dbReference>
<accession>A0A1W2FFY6</accession>
<evidence type="ECO:0000259" key="6">
    <source>
        <dbReference type="PROSITE" id="PS51462"/>
    </source>
</evidence>
<dbReference type="CDD" id="cd03673">
    <property type="entry name" value="NUDIX_Ap6A_hydrolase"/>
    <property type="match status" value="1"/>
</dbReference>
<evidence type="ECO:0000256" key="3">
    <source>
        <dbReference type="ARBA" id="ARBA00022801"/>
    </source>
</evidence>
<feature type="domain" description="Nudix hydrolase" evidence="6">
    <location>
        <begin position="10"/>
        <end position="132"/>
    </location>
</feature>
<evidence type="ECO:0000313" key="7">
    <source>
        <dbReference type="EMBL" id="SMD20999.1"/>
    </source>
</evidence>
<evidence type="ECO:0000256" key="1">
    <source>
        <dbReference type="ARBA" id="ARBA00001946"/>
    </source>
</evidence>
<evidence type="ECO:0000256" key="4">
    <source>
        <dbReference type="ARBA" id="ARBA00022842"/>
    </source>
</evidence>
<keyword evidence="3 5" id="KW-0378">Hydrolase</keyword>
<dbReference type="PRINTS" id="PR00502">
    <property type="entry name" value="NUDIXFAMILY"/>
</dbReference>
<dbReference type="Gene3D" id="3.90.79.10">
    <property type="entry name" value="Nucleoside Triphosphate Pyrophosphohydrolase"/>
    <property type="match status" value="1"/>
</dbReference>
<dbReference type="InterPro" id="IPR020084">
    <property type="entry name" value="NUDIX_hydrolase_CS"/>
</dbReference>
<keyword evidence="4" id="KW-0460">Magnesium</keyword>
<dbReference type="EMBL" id="FWXV01000006">
    <property type="protein sequence ID" value="SMD20999.1"/>
    <property type="molecule type" value="Genomic_DNA"/>
</dbReference>
<protein>
    <submittedName>
        <fullName evidence="7">8-oxo-dGTP diphosphatase</fullName>
    </submittedName>
</protein>
<dbReference type="GO" id="GO:0016787">
    <property type="term" value="F:hydrolase activity"/>
    <property type="evidence" value="ECO:0007669"/>
    <property type="project" value="UniProtKB-KW"/>
</dbReference>
<dbReference type="SUPFAM" id="SSF53254">
    <property type="entry name" value="Phosphoglycerate mutase-like"/>
    <property type="match status" value="1"/>
</dbReference>
<dbReference type="InterPro" id="IPR013078">
    <property type="entry name" value="His_Pase_superF_clade-1"/>
</dbReference>
<name>A0A1W2FFY6_KIBAR</name>
<dbReference type="InterPro" id="IPR015797">
    <property type="entry name" value="NUDIX_hydrolase-like_dom_sf"/>
</dbReference>
<dbReference type="RefSeq" id="WP_084430665.1">
    <property type="nucleotide sequence ID" value="NZ_FWXV01000006.1"/>
</dbReference>
<dbReference type="Pfam" id="PF00300">
    <property type="entry name" value="His_Phos_1"/>
    <property type="match status" value="1"/>
</dbReference>
<dbReference type="InterPro" id="IPR029033">
    <property type="entry name" value="His_PPase_superfam"/>
</dbReference>
<dbReference type="OrthoDB" id="4287477at2"/>
<dbReference type="Proteomes" id="UP000192674">
    <property type="component" value="Unassembled WGS sequence"/>
</dbReference>
<proteinExistence type="inferred from homology"/>
<dbReference type="InterPro" id="IPR000086">
    <property type="entry name" value="NUDIX_hydrolase_dom"/>
</dbReference>
<dbReference type="PANTHER" id="PTHR43222">
    <property type="entry name" value="NUDIX HYDROLASE 23"/>
    <property type="match status" value="1"/>
</dbReference>
<evidence type="ECO:0000256" key="5">
    <source>
        <dbReference type="RuleBase" id="RU003476"/>
    </source>
</evidence>
<dbReference type="PANTHER" id="PTHR43222:SF9">
    <property type="entry name" value="8-OXO-(D)GTP PHOSPHATASE"/>
    <property type="match status" value="1"/>
</dbReference>
<dbReference type="Pfam" id="PF00293">
    <property type="entry name" value="NUDIX"/>
    <property type="match status" value="1"/>
</dbReference>
<dbReference type="SUPFAM" id="SSF55811">
    <property type="entry name" value="Nudix"/>
    <property type="match status" value="1"/>
</dbReference>